<dbReference type="InParanoid" id="A0A2T3BAX6"/>
<accession>A0A2T3BAX6</accession>
<dbReference type="Proteomes" id="UP000241818">
    <property type="component" value="Unassembled WGS sequence"/>
</dbReference>
<dbReference type="AlphaFoldDB" id="A0A2T3BAX6"/>
<proteinExistence type="predicted"/>
<reference evidence="1 2" key="1">
    <citation type="journal article" date="2018" name="New Phytol.">
        <title>Comparative genomics and transcriptomics depict ericoid mycorrhizal fungi as versatile saprotrophs and plant mutualists.</title>
        <authorList>
            <person name="Martino E."/>
            <person name="Morin E."/>
            <person name="Grelet G.A."/>
            <person name="Kuo A."/>
            <person name="Kohler A."/>
            <person name="Daghino S."/>
            <person name="Barry K.W."/>
            <person name="Cichocki N."/>
            <person name="Clum A."/>
            <person name="Dockter R.B."/>
            <person name="Hainaut M."/>
            <person name="Kuo R.C."/>
            <person name="LaButti K."/>
            <person name="Lindahl B.D."/>
            <person name="Lindquist E.A."/>
            <person name="Lipzen A."/>
            <person name="Khouja H.R."/>
            <person name="Magnuson J."/>
            <person name="Murat C."/>
            <person name="Ohm R.A."/>
            <person name="Singer S.W."/>
            <person name="Spatafora J.W."/>
            <person name="Wang M."/>
            <person name="Veneault-Fourrey C."/>
            <person name="Henrissat B."/>
            <person name="Grigoriev I.V."/>
            <person name="Martin F.M."/>
            <person name="Perotto S."/>
        </authorList>
    </citation>
    <scope>NUCLEOTIDE SEQUENCE [LARGE SCALE GENOMIC DNA]</scope>
    <source>
        <strain evidence="1 2">ATCC 22711</strain>
    </source>
</reference>
<sequence length="109" mass="13084">MMQCRYCLTEFRIDFKKCGRHRTAMFVTRWMDLGEGRSPLDPRWASHVRVDGRTSQVPVNFERGSICAAFEQQEYSRFEFDSLLTPQDWKRLLRKIPSERRPSLPEYHL</sequence>
<evidence type="ECO:0000313" key="1">
    <source>
        <dbReference type="EMBL" id="PSS25440.1"/>
    </source>
</evidence>
<gene>
    <name evidence="1" type="ORF">M430DRAFT_202221</name>
</gene>
<dbReference type="RefSeq" id="XP_024724039.1">
    <property type="nucleotide sequence ID" value="XM_024864250.1"/>
</dbReference>
<dbReference type="GeneID" id="36572331"/>
<keyword evidence="2" id="KW-1185">Reference proteome</keyword>
<dbReference type="EMBL" id="KZ679007">
    <property type="protein sequence ID" value="PSS25440.1"/>
    <property type="molecule type" value="Genomic_DNA"/>
</dbReference>
<evidence type="ECO:0000313" key="2">
    <source>
        <dbReference type="Proteomes" id="UP000241818"/>
    </source>
</evidence>
<name>A0A2T3BAX6_AMORE</name>
<protein>
    <submittedName>
        <fullName evidence="1">Uncharacterized protein</fullName>
    </submittedName>
</protein>
<organism evidence="1 2">
    <name type="scientific">Amorphotheca resinae ATCC 22711</name>
    <dbReference type="NCBI Taxonomy" id="857342"/>
    <lineage>
        <taxon>Eukaryota</taxon>
        <taxon>Fungi</taxon>
        <taxon>Dikarya</taxon>
        <taxon>Ascomycota</taxon>
        <taxon>Pezizomycotina</taxon>
        <taxon>Leotiomycetes</taxon>
        <taxon>Helotiales</taxon>
        <taxon>Amorphothecaceae</taxon>
        <taxon>Amorphotheca</taxon>
    </lineage>
</organism>
<dbReference type="OrthoDB" id="3555312at2759"/>